<proteinExistence type="predicted"/>
<reference evidence="3 4" key="1">
    <citation type="submission" date="2020-08" db="EMBL/GenBank/DDBJ databases">
        <title>The Agave Microbiome: Exploring the role of microbial communities in plant adaptations to desert environments.</title>
        <authorList>
            <person name="Partida-Martinez L.P."/>
        </authorList>
    </citation>
    <scope>NUCLEOTIDE SEQUENCE [LARGE SCALE GENOMIC DNA]</scope>
    <source>
        <strain evidence="3 4">AT3.9</strain>
    </source>
</reference>
<dbReference type="InterPro" id="IPR002925">
    <property type="entry name" value="Dienelactn_hydro"/>
</dbReference>
<feature type="chain" id="PRO_5031522959" evidence="1">
    <location>
        <begin position="23"/>
        <end position="263"/>
    </location>
</feature>
<dbReference type="PANTHER" id="PTHR22946">
    <property type="entry name" value="DIENELACTONE HYDROLASE DOMAIN-CONTAINING PROTEIN-RELATED"/>
    <property type="match status" value="1"/>
</dbReference>
<evidence type="ECO:0000256" key="1">
    <source>
        <dbReference type="SAM" id="SignalP"/>
    </source>
</evidence>
<dbReference type="Gene3D" id="3.40.50.1820">
    <property type="entry name" value="alpha/beta hydrolase"/>
    <property type="match status" value="1"/>
</dbReference>
<gene>
    <name evidence="3" type="ORF">FHR70_003377</name>
</gene>
<dbReference type="EMBL" id="JACHWB010000004">
    <property type="protein sequence ID" value="MBB3020296.1"/>
    <property type="molecule type" value="Genomic_DNA"/>
</dbReference>
<protein>
    <submittedName>
        <fullName evidence="3">Carboxymethylenebutenolidase</fullName>
        <ecNumber evidence="3">3.1.1.45</ecNumber>
    </submittedName>
</protein>
<keyword evidence="3" id="KW-0378">Hydrolase</keyword>
<dbReference type="SUPFAM" id="SSF53474">
    <property type="entry name" value="alpha/beta-Hydrolases"/>
    <property type="match status" value="1"/>
</dbReference>
<dbReference type="PROSITE" id="PS51318">
    <property type="entry name" value="TAT"/>
    <property type="match status" value="1"/>
</dbReference>
<comment type="caution">
    <text evidence="3">The sequence shown here is derived from an EMBL/GenBank/DDBJ whole genome shotgun (WGS) entry which is preliminary data.</text>
</comment>
<sequence>MSITRRNLLIGAAIAASSTAQAQQDKSISMPVTAQRNAFKSGGKAIAVETFQGSGTSPRPTLLMLHGADGLSYNSQYREAARDVAAAGYQVHLVHYLDRTGERRASFSTLFQNFMPWMSTVQDALTFAANHPGANPGRIGIVGISLGAALGLAVSSTDPRVKALVNYFGPLPQGAIATTSRLPPTLVLHGSADPIVPVANAYAVEALLRQQNVPHEVKVYPGQGHGFRGAAEEDATRRALAFLQRHLAGNTASMGSGPLSVDG</sequence>
<keyword evidence="4" id="KW-1185">Reference proteome</keyword>
<feature type="domain" description="Dienelactone hydrolase" evidence="2">
    <location>
        <begin position="57"/>
        <end position="233"/>
    </location>
</feature>
<keyword evidence="1" id="KW-0732">Signal</keyword>
<organism evidence="3 4">
    <name type="scientific">Microvirga lupini</name>
    <dbReference type="NCBI Taxonomy" id="420324"/>
    <lineage>
        <taxon>Bacteria</taxon>
        <taxon>Pseudomonadati</taxon>
        <taxon>Pseudomonadota</taxon>
        <taxon>Alphaproteobacteria</taxon>
        <taxon>Hyphomicrobiales</taxon>
        <taxon>Methylobacteriaceae</taxon>
        <taxon>Microvirga</taxon>
    </lineage>
</organism>
<dbReference type="InterPro" id="IPR006311">
    <property type="entry name" value="TAT_signal"/>
</dbReference>
<accession>A0A7W4VNV0</accession>
<evidence type="ECO:0000313" key="4">
    <source>
        <dbReference type="Proteomes" id="UP000532010"/>
    </source>
</evidence>
<dbReference type="EC" id="3.1.1.45" evidence="3"/>
<dbReference type="InterPro" id="IPR029058">
    <property type="entry name" value="AB_hydrolase_fold"/>
</dbReference>
<name>A0A7W4VNV0_9HYPH</name>
<dbReference type="RefSeq" id="WP_246408234.1">
    <property type="nucleotide sequence ID" value="NZ_JACHWB010000004.1"/>
</dbReference>
<dbReference type="Proteomes" id="UP000532010">
    <property type="component" value="Unassembled WGS sequence"/>
</dbReference>
<dbReference type="InterPro" id="IPR050261">
    <property type="entry name" value="FrsA_esterase"/>
</dbReference>
<dbReference type="AlphaFoldDB" id="A0A7W4VNV0"/>
<feature type="signal peptide" evidence="1">
    <location>
        <begin position="1"/>
        <end position="22"/>
    </location>
</feature>
<dbReference type="GO" id="GO:0008806">
    <property type="term" value="F:carboxymethylenebutenolidase activity"/>
    <property type="evidence" value="ECO:0007669"/>
    <property type="project" value="UniProtKB-EC"/>
</dbReference>
<evidence type="ECO:0000313" key="3">
    <source>
        <dbReference type="EMBL" id="MBB3020296.1"/>
    </source>
</evidence>
<dbReference type="Pfam" id="PF01738">
    <property type="entry name" value="DLH"/>
    <property type="match status" value="1"/>
</dbReference>
<evidence type="ECO:0000259" key="2">
    <source>
        <dbReference type="Pfam" id="PF01738"/>
    </source>
</evidence>